<reference evidence="1 2" key="1">
    <citation type="submission" date="2016-04" db="EMBL/GenBank/DDBJ databases">
        <title>Genome analyses suggest a sexual origin of heterokaryosis in a supposedly ancient asexual fungus.</title>
        <authorList>
            <person name="Ropars J."/>
            <person name="Sedzielewska K."/>
            <person name="Noel J."/>
            <person name="Charron P."/>
            <person name="Farinelli L."/>
            <person name="Marton T."/>
            <person name="Kruger M."/>
            <person name="Pelin A."/>
            <person name="Brachmann A."/>
            <person name="Corradi N."/>
        </authorList>
    </citation>
    <scope>NUCLEOTIDE SEQUENCE [LARGE SCALE GENOMIC DNA]</scope>
    <source>
        <strain evidence="1 2">C2</strain>
    </source>
</reference>
<comment type="caution">
    <text evidence="1">The sequence shown here is derived from an EMBL/GenBank/DDBJ whole genome shotgun (WGS) entry which is preliminary data.</text>
</comment>
<dbReference type="EMBL" id="LLXL01002742">
    <property type="protein sequence ID" value="PKK60069.1"/>
    <property type="molecule type" value="Genomic_DNA"/>
</dbReference>
<name>A0A2N1MEU4_9GLOM</name>
<evidence type="ECO:0000313" key="1">
    <source>
        <dbReference type="EMBL" id="PKK60069.1"/>
    </source>
</evidence>
<protein>
    <submittedName>
        <fullName evidence="1">Uncharacterized protein</fullName>
    </submittedName>
</protein>
<evidence type="ECO:0000313" key="2">
    <source>
        <dbReference type="Proteomes" id="UP000233469"/>
    </source>
</evidence>
<dbReference type="VEuPathDB" id="FungiDB:RhiirA1_480102"/>
<dbReference type="Proteomes" id="UP000233469">
    <property type="component" value="Unassembled WGS sequence"/>
</dbReference>
<reference evidence="1 2" key="2">
    <citation type="submission" date="2017-10" db="EMBL/GenBank/DDBJ databases">
        <title>Extensive intraspecific genome diversity in a model arbuscular mycorrhizal fungus.</title>
        <authorList>
            <person name="Chen E.C.H."/>
            <person name="Morin E."/>
            <person name="Baudet D."/>
            <person name="Noel J."/>
            <person name="Ndikumana S."/>
            <person name="Charron P."/>
            <person name="St-Onge C."/>
            <person name="Giorgi J."/>
            <person name="Grigoriev I.V."/>
            <person name="Roux C."/>
            <person name="Martin F.M."/>
            <person name="Corradi N."/>
        </authorList>
    </citation>
    <scope>NUCLEOTIDE SEQUENCE [LARGE SCALE GENOMIC DNA]</scope>
    <source>
        <strain evidence="1 2">C2</strain>
    </source>
</reference>
<organism evidence="1 2">
    <name type="scientific">Rhizophagus irregularis</name>
    <dbReference type="NCBI Taxonomy" id="588596"/>
    <lineage>
        <taxon>Eukaryota</taxon>
        <taxon>Fungi</taxon>
        <taxon>Fungi incertae sedis</taxon>
        <taxon>Mucoromycota</taxon>
        <taxon>Glomeromycotina</taxon>
        <taxon>Glomeromycetes</taxon>
        <taxon>Glomerales</taxon>
        <taxon>Glomeraceae</taxon>
        <taxon>Rhizophagus</taxon>
    </lineage>
</organism>
<accession>A0A2N1MEU4</accession>
<gene>
    <name evidence="1" type="ORF">RhiirC2_762115</name>
</gene>
<proteinExistence type="predicted"/>
<sequence>MNYVMISMIQLPLLKTKHSFIFSFSEKDIKSAIISNINIKDTGNALNYGVFRGPYFGNDIIISARNESVNYKTIRCMKFYYEKKIRDTEDSVLIEDYEVHQITKG</sequence>
<dbReference type="AlphaFoldDB" id="A0A2N1MEU4"/>